<evidence type="ECO:0000313" key="6">
    <source>
        <dbReference type="Proteomes" id="UP000697127"/>
    </source>
</evidence>
<gene>
    <name evidence="5" type="primary">MSL1</name>
    <name evidence="5" type="ORF">C6P40_004588</name>
</gene>
<dbReference type="InterPro" id="IPR012677">
    <property type="entry name" value="Nucleotide-bd_a/b_plait_sf"/>
</dbReference>
<dbReference type="EMBL" id="PUHW01000064">
    <property type="protein sequence ID" value="KAG0689730.1"/>
    <property type="molecule type" value="Genomic_DNA"/>
</dbReference>
<evidence type="ECO:0000256" key="1">
    <source>
        <dbReference type="PROSITE-ProRule" id="PRU00176"/>
    </source>
</evidence>
<dbReference type="InterPro" id="IPR035979">
    <property type="entry name" value="RBD_domain_sf"/>
</dbReference>
<feature type="compositionally biased region" description="Low complexity" evidence="3">
    <location>
        <begin position="16"/>
        <end position="31"/>
    </location>
</feature>
<accession>A0A9P6WM91</accession>
<reference evidence="5" key="1">
    <citation type="submission" date="2020-11" db="EMBL/GenBank/DDBJ databases">
        <title>Kefir isolates.</title>
        <authorList>
            <person name="Marcisauskas S."/>
            <person name="Kim Y."/>
            <person name="Blasche S."/>
        </authorList>
    </citation>
    <scope>NUCLEOTIDE SEQUENCE</scope>
    <source>
        <strain evidence="5">Olga-1</strain>
    </source>
</reference>
<dbReference type="GO" id="GO:0003723">
    <property type="term" value="F:RNA binding"/>
    <property type="evidence" value="ECO:0007669"/>
    <property type="project" value="UniProtKB-UniRule"/>
</dbReference>
<evidence type="ECO:0000256" key="3">
    <source>
        <dbReference type="SAM" id="MobiDB-lite"/>
    </source>
</evidence>
<dbReference type="SUPFAM" id="SSF54928">
    <property type="entry name" value="RNA-binding domain, RBD"/>
    <property type="match status" value="1"/>
</dbReference>
<comment type="caution">
    <text evidence="5">The sequence shown here is derived from an EMBL/GenBank/DDBJ whole genome shotgun (WGS) entry which is preliminary data.</text>
</comment>
<dbReference type="Gene3D" id="3.30.70.330">
    <property type="match status" value="1"/>
</dbReference>
<evidence type="ECO:0000259" key="4">
    <source>
        <dbReference type="PROSITE" id="PS50102"/>
    </source>
</evidence>
<protein>
    <submittedName>
        <fullName evidence="5">U2 snRNP complex subunit msl1</fullName>
    </submittedName>
</protein>
<dbReference type="PROSITE" id="PS50102">
    <property type="entry name" value="RRM"/>
    <property type="match status" value="1"/>
</dbReference>
<evidence type="ECO:0000256" key="2">
    <source>
        <dbReference type="SAM" id="Coils"/>
    </source>
</evidence>
<dbReference type="Pfam" id="PF00076">
    <property type="entry name" value="RRM_1"/>
    <property type="match status" value="1"/>
</dbReference>
<dbReference type="SMART" id="SM00360">
    <property type="entry name" value="RRM"/>
    <property type="match status" value="1"/>
</dbReference>
<dbReference type="AlphaFoldDB" id="A0A9P6WM91"/>
<keyword evidence="2" id="KW-0175">Coiled coil</keyword>
<evidence type="ECO:0000313" key="5">
    <source>
        <dbReference type="EMBL" id="KAG0689730.1"/>
    </source>
</evidence>
<feature type="region of interest" description="Disordered" evidence="3">
    <location>
        <begin position="1"/>
        <end position="36"/>
    </location>
</feature>
<dbReference type="Proteomes" id="UP000697127">
    <property type="component" value="Unassembled WGS sequence"/>
</dbReference>
<dbReference type="OrthoDB" id="277802at2759"/>
<feature type="domain" description="RRM" evidence="4">
    <location>
        <begin position="46"/>
        <end position="124"/>
    </location>
</feature>
<keyword evidence="6" id="KW-1185">Reference proteome</keyword>
<organism evidence="5 6">
    <name type="scientific">Pichia californica</name>
    <dbReference type="NCBI Taxonomy" id="460514"/>
    <lineage>
        <taxon>Eukaryota</taxon>
        <taxon>Fungi</taxon>
        <taxon>Dikarya</taxon>
        <taxon>Ascomycota</taxon>
        <taxon>Saccharomycotina</taxon>
        <taxon>Pichiomycetes</taxon>
        <taxon>Pichiales</taxon>
        <taxon>Pichiaceae</taxon>
        <taxon>Pichia</taxon>
    </lineage>
</organism>
<name>A0A9P6WM91_9ASCO</name>
<proteinExistence type="predicted"/>
<feature type="coiled-coil region" evidence="2">
    <location>
        <begin position="122"/>
        <end position="154"/>
    </location>
</feature>
<dbReference type="InterPro" id="IPR000504">
    <property type="entry name" value="RRM_dom"/>
</dbReference>
<keyword evidence="1" id="KW-0694">RNA-binding</keyword>
<sequence length="158" mass="18090">MPPKKRTHSKIDNDDAIANKNSKSKSKALSAVGEKNIKRHHTEASHTLYISNLNSKIKPSKMKENLYILFSSYADIIEINYPCKNQRGQGWVVVSSPDDADECVSKLEGFSIFDKPLNVNYAKKDSKSLQQLKRICQEEEEEKEKERVKQKEEAHRIG</sequence>